<accession>A0A9D4T6H3</accession>
<reference evidence="2" key="2">
    <citation type="submission" date="2021-09" db="EMBL/GenBank/DDBJ databases">
        <authorList>
            <person name="Jia N."/>
            <person name="Wang J."/>
            <person name="Shi W."/>
            <person name="Du L."/>
            <person name="Sun Y."/>
            <person name="Zhan W."/>
            <person name="Jiang J."/>
            <person name="Wang Q."/>
            <person name="Zhang B."/>
            <person name="Ji P."/>
            <person name="Sakyi L.B."/>
            <person name="Cui X."/>
            <person name="Yuan T."/>
            <person name="Jiang B."/>
            <person name="Yang W."/>
            <person name="Lam T.T.-Y."/>
            <person name="Chang Q."/>
            <person name="Ding S."/>
            <person name="Wang X."/>
            <person name="Zhu J."/>
            <person name="Ruan X."/>
            <person name="Zhao L."/>
            <person name="Wei J."/>
            <person name="Que T."/>
            <person name="Du C."/>
            <person name="Cheng J."/>
            <person name="Dai P."/>
            <person name="Han X."/>
            <person name="Huang E."/>
            <person name="Gao Y."/>
            <person name="Liu J."/>
            <person name="Shao H."/>
            <person name="Ye R."/>
            <person name="Li L."/>
            <person name="Wei W."/>
            <person name="Wang X."/>
            <person name="Wang C."/>
            <person name="Huo Q."/>
            <person name="Li W."/>
            <person name="Guo W."/>
            <person name="Chen H."/>
            <person name="Chen S."/>
            <person name="Zhou L."/>
            <person name="Zhou L."/>
            <person name="Ni X."/>
            <person name="Tian J."/>
            <person name="Zhou Y."/>
            <person name="Sheng Y."/>
            <person name="Liu T."/>
            <person name="Pan Y."/>
            <person name="Xia L."/>
            <person name="Li J."/>
            <person name="Zhao F."/>
            <person name="Cao W."/>
        </authorList>
    </citation>
    <scope>NUCLEOTIDE SEQUENCE</scope>
    <source>
        <strain evidence="2">Rsan-2018</strain>
        <tissue evidence="2">Larvae</tissue>
    </source>
</reference>
<evidence type="ECO:0000313" key="2">
    <source>
        <dbReference type="EMBL" id="KAH7973338.1"/>
    </source>
</evidence>
<reference evidence="2" key="1">
    <citation type="journal article" date="2020" name="Cell">
        <title>Large-Scale Comparative Analyses of Tick Genomes Elucidate Their Genetic Diversity and Vector Capacities.</title>
        <authorList>
            <consortium name="Tick Genome and Microbiome Consortium (TIGMIC)"/>
            <person name="Jia N."/>
            <person name="Wang J."/>
            <person name="Shi W."/>
            <person name="Du L."/>
            <person name="Sun Y."/>
            <person name="Zhan W."/>
            <person name="Jiang J.F."/>
            <person name="Wang Q."/>
            <person name="Zhang B."/>
            <person name="Ji P."/>
            <person name="Bell-Sakyi L."/>
            <person name="Cui X.M."/>
            <person name="Yuan T.T."/>
            <person name="Jiang B.G."/>
            <person name="Yang W.F."/>
            <person name="Lam T.T."/>
            <person name="Chang Q.C."/>
            <person name="Ding S.J."/>
            <person name="Wang X.J."/>
            <person name="Zhu J.G."/>
            <person name="Ruan X.D."/>
            <person name="Zhao L."/>
            <person name="Wei J.T."/>
            <person name="Ye R.Z."/>
            <person name="Que T.C."/>
            <person name="Du C.H."/>
            <person name="Zhou Y.H."/>
            <person name="Cheng J.X."/>
            <person name="Dai P.F."/>
            <person name="Guo W.B."/>
            <person name="Han X.H."/>
            <person name="Huang E.J."/>
            <person name="Li L.F."/>
            <person name="Wei W."/>
            <person name="Gao Y.C."/>
            <person name="Liu J.Z."/>
            <person name="Shao H.Z."/>
            <person name="Wang X."/>
            <person name="Wang C.C."/>
            <person name="Yang T.C."/>
            <person name="Huo Q.B."/>
            <person name="Li W."/>
            <person name="Chen H.Y."/>
            <person name="Chen S.E."/>
            <person name="Zhou L.G."/>
            <person name="Ni X.B."/>
            <person name="Tian J.H."/>
            <person name="Sheng Y."/>
            <person name="Liu T."/>
            <person name="Pan Y.S."/>
            <person name="Xia L.Y."/>
            <person name="Li J."/>
            <person name="Zhao F."/>
            <person name="Cao W.C."/>
        </authorList>
    </citation>
    <scope>NUCLEOTIDE SEQUENCE</scope>
    <source>
        <strain evidence="2">Rsan-2018</strain>
    </source>
</reference>
<gene>
    <name evidence="2" type="ORF">HPB52_024146</name>
</gene>
<evidence type="ECO:0000313" key="3">
    <source>
        <dbReference type="Proteomes" id="UP000821837"/>
    </source>
</evidence>
<keyword evidence="1" id="KW-1133">Transmembrane helix</keyword>
<dbReference type="AlphaFoldDB" id="A0A9D4T6H3"/>
<sequence>MMNFSAQEAYWMVPPMLGIRRRPRLTLGFHDYVHRPHGLFDFFEILGGLTVYMMMSSVPLACRASPFLRACSFTCSLGGVHMIVSSMLSPVSAYYLPRIFYIVGLSTGGLHALHFTYAFYKLYIETWL</sequence>
<evidence type="ECO:0000256" key="1">
    <source>
        <dbReference type="SAM" id="Phobius"/>
    </source>
</evidence>
<dbReference type="Proteomes" id="UP000821837">
    <property type="component" value="Chromosome 11"/>
</dbReference>
<feature type="transmembrane region" description="Helical" evidence="1">
    <location>
        <begin position="67"/>
        <end position="87"/>
    </location>
</feature>
<feature type="transmembrane region" description="Helical" evidence="1">
    <location>
        <begin position="37"/>
        <end position="55"/>
    </location>
</feature>
<protein>
    <submittedName>
        <fullName evidence="2">Uncharacterized protein</fullName>
    </submittedName>
</protein>
<name>A0A9D4T6H3_RHISA</name>
<organism evidence="2 3">
    <name type="scientific">Rhipicephalus sanguineus</name>
    <name type="common">Brown dog tick</name>
    <name type="synonym">Ixodes sanguineus</name>
    <dbReference type="NCBI Taxonomy" id="34632"/>
    <lineage>
        <taxon>Eukaryota</taxon>
        <taxon>Metazoa</taxon>
        <taxon>Ecdysozoa</taxon>
        <taxon>Arthropoda</taxon>
        <taxon>Chelicerata</taxon>
        <taxon>Arachnida</taxon>
        <taxon>Acari</taxon>
        <taxon>Parasitiformes</taxon>
        <taxon>Ixodida</taxon>
        <taxon>Ixodoidea</taxon>
        <taxon>Ixodidae</taxon>
        <taxon>Rhipicephalinae</taxon>
        <taxon>Rhipicephalus</taxon>
        <taxon>Rhipicephalus</taxon>
    </lineage>
</organism>
<dbReference type="VEuPathDB" id="VectorBase:RSAN_041830"/>
<proteinExistence type="predicted"/>
<dbReference type="EMBL" id="JABSTV010001247">
    <property type="protein sequence ID" value="KAH7973338.1"/>
    <property type="molecule type" value="Genomic_DNA"/>
</dbReference>
<keyword evidence="1" id="KW-0472">Membrane</keyword>
<keyword evidence="1" id="KW-0812">Transmembrane</keyword>
<feature type="transmembrane region" description="Helical" evidence="1">
    <location>
        <begin position="99"/>
        <end position="120"/>
    </location>
</feature>
<keyword evidence="3" id="KW-1185">Reference proteome</keyword>
<comment type="caution">
    <text evidence="2">The sequence shown here is derived from an EMBL/GenBank/DDBJ whole genome shotgun (WGS) entry which is preliminary data.</text>
</comment>